<dbReference type="AlphaFoldDB" id="A0A699QWU6"/>
<comment type="similarity">
    <text evidence="1">Belongs to the jacalin lectin family.</text>
</comment>
<evidence type="ECO:0000313" key="4">
    <source>
        <dbReference type="EMBL" id="GFC78413.1"/>
    </source>
</evidence>
<dbReference type="EMBL" id="BKCJ011065547">
    <property type="protein sequence ID" value="GFC78413.1"/>
    <property type="molecule type" value="Genomic_DNA"/>
</dbReference>
<name>A0A699QWU6_TANCI</name>
<sequence>MVATEVRVGPWGGDGGEHRMEFKIKDGWELKKITVVSTKNGCVHSIEFIYLDDDNNLQHKKYGGDAPSDATPETLIIKDGKKITAIGGTVGSYEVYTVITSLRFKVGNDDYKTFGTPRGTPFLLPVSLGDVSGFFGHYGGDLDSMGVIISPS</sequence>
<dbReference type="Pfam" id="PF01419">
    <property type="entry name" value="Jacalin"/>
    <property type="match status" value="1"/>
</dbReference>
<protein>
    <recommendedName>
        <fullName evidence="3">Jacalin-type lectin domain-containing protein</fullName>
    </recommendedName>
</protein>
<proteinExistence type="inferred from homology"/>
<dbReference type="PANTHER" id="PTHR46506">
    <property type="entry name" value="OS05G0143600 PROTEIN"/>
    <property type="match status" value="1"/>
</dbReference>
<dbReference type="SMART" id="SM00915">
    <property type="entry name" value="Jacalin"/>
    <property type="match status" value="1"/>
</dbReference>
<dbReference type="PROSITE" id="PS51752">
    <property type="entry name" value="JACALIN_LECTIN"/>
    <property type="match status" value="1"/>
</dbReference>
<dbReference type="Gene3D" id="2.100.10.30">
    <property type="entry name" value="Jacalin-like lectin domain"/>
    <property type="match status" value="1"/>
</dbReference>
<dbReference type="InterPro" id="IPR001229">
    <property type="entry name" value="Jacalin-like_lectin_dom"/>
</dbReference>
<reference evidence="4" key="1">
    <citation type="journal article" date="2019" name="Sci. Rep.">
        <title>Draft genome of Tanacetum cinerariifolium, the natural source of mosquito coil.</title>
        <authorList>
            <person name="Yamashiro T."/>
            <person name="Shiraishi A."/>
            <person name="Satake H."/>
            <person name="Nakayama K."/>
        </authorList>
    </citation>
    <scope>NUCLEOTIDE SEQUENCE</scope>
</reference>
<dbReference type="InterPro" id="IPR036404">
    <property type="entry name" value="Jacalin-like_lectin_dom_sf"/>
</dbReference>
<evidence type="ECO:0000256" key="1">
    <source>
        <dbReference type="ARBA" id="ARBA00006568"/>
    </source>
</evidence>
<dbReference type="SUPFAM" id="SSF51101">
    <property type="entry name" value="Mannose-binding lectins"/>
    <property type="match status" value="1"/>
</dbReference>
<organism evidence="4">
    <name type="scientific">Tanacetum cinerariifolium</name>
    <name type="common">Dalmatian daisy</name>
    <name type="synonym">Chrysanthemum cinerariifolium</name>
    <dbReference type="NCBI Taxonomy" id="118510"/>
    <lineage>
        <taxon>Eukaryota</taxon>
        <taxon>Viridiplantae</taxon>
        <taxon>Streptophyta</taxon>
        <taxon>Embryophyta</taxon>
        <taxon>Tracheophyta</taxon>
        <taxon>Spermatophyta</taxon>
        <taxon>Magnoliopsida</taxon>
        <taxon>eudicotyledons</taxon>
        <taxon>Gunneridae</taxon>
        <taxon>Pentapetalae</taxon>
        <taxon>asterids</taxon>
        <taxon>campanulids</taxon>
        <taxon>Asterales</taxon>
        <taxon>Asteraceae</taxon>
        <taxon>Asteroideae</taxon>
        <taxon>Anthemideae</taxon>
        <taxon>Anthemidinae</taxon>
        <taxon>Tanacetum</taxon>
    </lineage>
</organism>
<feature type="domain" description="Jacalin-type lectin" evidence="3">
    <location>
        <begin position="5"/>
        <end position="151"/>
    </location>
</feature>
<evidence type="ECO:0000256" key="2">
    <source>
        <dbReference type="ARBA" id="ARBA00022734"/>
    </source>
</evidence>
<dbReference type="GO" id="GO:0030246">
    <property type="term" value="F:carbohydrate binding"/>
    <property type="evidence" value="ECO:0007669"/>
    <property type="project" value="UniProtKB-KW"/>
</dbReference>
<accession>A0A699QWU6</accession>
<comment type="caution">
    <text evidence="4">The sequence shown here is derived from an EMBL/GenBank/DDBJ whole genome shotgun (WGS) entry which is preliminary data.</text>
</comment>
<evidence type="ECO:0000259" key="3">
    <source>
        <dbReference type="PROSITE" id="PS51752"/>
    </source>
</evidence>
<gene>
    <name evidence="4" type="ORF">Tci_850383</name>
</gene>
<keyword evidence="2" id="KW-0430">Lectin</keyword>